<proteinExistence type="predicted"/>
<dbReference type="EMBL" id="ALWX01000051">
    <property type="protein sequence ID" value="EKA60694.1"/>
    <property type="molecule type" value="Genomic_DNA"/>
</dbReference>
<evidence type="ECO:0000313" key="3">
    <source>
        <dbReference type="Proteomes" id="UP000004474"/>
    </source>
</evidence>
<dbReference type="AlphaFoldDB" id="K1DWG0"/>
<feature type="compositionally biased region" description="Basic and acidic residues" evidence="1">
    <location>
        <begin position="75"/>
        <end position="84"/>
    </location>
</feature>
<feature type="compositionally biased region" description="Basic and acidic residues" evidence="1">
    <location>
        <begin position="35"/>
        <end position="49"/>
    </location>
</feature>
<sequence length="145" mass="15598">MREDGGHVERTRCGAAEQGSHRDDEGQGQQVPGQDPRRPPHEVAGERPLDVAAQCPPDEGGRQQVRGQGEEDRDAELAPHRQPTDDALGAGAGPEGDVREQHQPGRDGAQRVEPEDPSRSGLRAIHLVTYHAVIIAEIHSGRGLP</sequence>
<gene>
    <name evidence="2" type="ORF">B277_12000</name>
</gene>
<dbReference type="Proteomes" id="UP000004474">
    <property type="component" value="Unassembled WGS sequence"/>
</dbReference>
<organism evidence="2 3">
    <name type="scientific">Janibacter hoylei PVAS-1</name>
    <dbReference type="NCBI Taxonomy" id="1210046"/>
    <lineage>
        <taxon>Bacteria</taxon>
        <taxon>Bacillati</taxon>
        <taxon>Actinomycetota</taxon>
        <taxon>Actinomycetes</taxon>
        <taxon>Micrococcales</taxon>
        <taxon>Intrasporangiaceae</taxon>
        <taxon>Janibacter</taxon>
    </lineage>
</organism>
<name>K1DWG0_9MICO</name>
<protein>
    <submittedName>
        <fullName evidence="2">Uncharacterized protein</fullName>
    </submittedName>
</protein>
<feature type="compositionally biased region" description="Basic and acidic residues" evidence="1">
    <location>
        <begin position="1"/>
        <end position="12"/>
    </location>
</feature>
<evidence type="ECO:0000256" key="1">
    <source>
        <dbReference type="SAM" id="MobiDB-lite"/>
    </source>
</evidence>
<reference evidence="2 3" key="1">
    <citation type="journal article" date="2012" name="J. Bacteriol.">
        <title>Genome Sequence of Janibacter hoylei MTCC8307, Isolated from the Stratospheric Air.</title>
        <authorList>
            <person name="Pawar S.P."/>
            <person name="Dhotre D.P."/>
            <person name="Shetty S.A."/>
            <person name="Chowdhury S.P."/>
            <person name="Chaudhari B.L."/>
            <person name="Shouche Y.S."/>
        </authorList>
    </citation>
    <scope>NUCLEOTIDE SEQUENCE [LARGE SCALE GENOMIC DNA]</scope>
    <source>
        <strain evidence="2 3">PVAS-1</strain>
    </source>
</reference>
<feature type="compositionally biased region" description="Basic and acidic residues" evidence="1">
    <location>
        <begin position="96"/>
        <end position="118"/>
    </location>
</feature>
<comment type="caution">
    <text evidence="2">The sequence shown here is derived from an EMBL/GenBank/DDBJ whole genome shotgun (WGS) entry which is preliminary data.</text>
</comment>
<evidence type="ECO:0000313" key="2">
    <source>
        <dbReference type="EMBL" id="EKA60694.1"/>
    </source>
</evidence>
<feature type="region of interest" description="Disordered" evidence="1">
    <location>
        <begin position="1"/>
        <end position="120"/>
    </location>
</feature>
<accession>K1DWG0</accession>